<dbReference type="GO" id="GO:0004523">
    <property type="term" value="F:RNA-DNA hybrid ribonuclease activity"/>
    <property type="evidence" value="ECO:0007669"/>
    <property type="project" value="InterPro"/>
</dbReference>
<dbReference type="PROSITE" id="PS50879">
    <property type="entry name" value="RNASE_H_1"/>
    <property type="match status" value="1"/>
</dbReference>
<dbReference type="EMBL" id="PQFF01000022">
    <property type="protein sequence ID" value="RHZ88250.1"/>
    <property type="molecule type" value="Genomic_DNA"/>
</dbReference>
<accession>A0A397JV07</accession>
<dbReference type="SUPFAM" id="SSF53098">
    <property type="entry name" value="Ribonuclease H-like"/>
    <property type="match status" value="1"/>
</dbReference>
<dbReference type="InterPro" id="IPR012337">
    <property type="entry name" value="RNaseH-like_sf"/>
</dbReference>
<dbReference type="GO" id="GO:0003676">
    <property type="term" value="F:nucleic acid binding"/>
    <property type="evidence" value="ECO:0007669"/>
    <property type="project" value="InterPro"/>
</dbReference>
<evidence type="ECO:0000259" key="1">
    <source>
        <dbReference type="PROSITE" id="PS50879"/>
    </source>
</evidence>
<dbReference type="STRING" id="1348612.A0A397JV07"/>
<dbReference type="AlphaFoldDB" id="A0A397JV07"/>
<dbReference type="Gene3D" id="3.30.420.10">
    <property type="entry name" value="Ribonuclease H-like superfamily/Ribonuclease H"/>
    <property type="match status" value="1"/>
</dbReference>
<sequence length="564" mass="64112">MKEKWISNLHSQSKKRLSVQASVAAYVDDTNWIAPNKQNMEEILTIANEFYQMNDITINKSKSYLIAINVNSQIKLEGLLMGDETLYPVAKDYPVTENGSKQFQKDRLKKLTNYMVNILKGKPITDKQAIYIFNAVVIPMLEYSLNDITLSEKECLKITTKFISMIKNKALLPIITRNALIYAKEALNDKGMLSCSTRVRLQHLQNSFWSGQSITESLFTMKTKRERGNLTIEEILDDENQYRLISHNDIKIRVLSAELQTSLDERYNTCNWNIGKQSNNINWVAIQNDEGTYPLIGKKRKMLNKDEFTIQHHTKEVSSQSSGNSVLEKCMGCVQGDRSLVANLKNQDICLIKTSMAKSVSINVVRSVVSLRSTPDCSNRLQLRSSQNAIRDGISKIIEDSLPVENIQTKLDDIRLKLSSSISIRIYTDGSLIKRDNNNSHVTTMGCGWCTLDENNTEFNFSGKVENFASSTRAELMAILTAVYATPKRSRLSIDAIANASANPRKAHRKLKNWTIVKAIEEIANVRNLTLRLEKVKAHSKVIHNEMADQLTRRRKSYRCQSNI</sequence>
<dbReference type="Pfam" id="PF00075">
    <property type="entry name" value="RNase_H"/>
    <property type="match status" value="1"/>
</dbReference>
<gene>
    <name evidence="2" type="ORF">Glove_24g19</name>
</gene>
<dbReference type="InterPro" id="IPR036397">
    <property type="entry name" value="RNaseH_sf"/>
</dbReference>
<evidence type="ECO:0000313" key="2">
    <source>
        <dbReference type="EMBL" id="RHZ88250.1"/>
    </source>
</evidence>
<evidence type="ECO:0000313" key="3">
    <source>
        <dbReference type="Proteomes" id="UP000266861"/>
    </source>
</evidence>
<organism evidence="2 3">
    <name type="scientific">Diversispora epigaea</name>
    <dbReference type="NCBI Taxonomy" id="1348612"/>
    <lineage>
        <taxon>Eukaryota</taxon>
        <taxon>Fungi</taxon>
        <taxon>Fungi incertae sedis</taxon>
        <taxon>Mucoromycota</taxon>
        <taxon>Glomeromycotina</taxon>
        <taxon>Glomeromycetes</taxon>
        <taxon>Diversisporales</taxon>
        <taxon>Diversisporaceae</taxon>
        <taxon>Diversispora</taxon>
    </lineage>
</organism>
<keyword evidence="3" id="KW-1185">Reference proteome</keyword>
<name>A0A397JV07_9GLOM</name>
<feature type="domain" description="RNase H type-1" evidence="1">
    <location>
        <begin position="420"/>
        <end position="557"/>
    </location>
</feature>
<dbReference type="OrthoDB" id="407198at2759"/>
<proteinExistence type="predicted"/>
<protein>
    <recommendedName>
        <fullName evidence="1">RNase H type-1 domain-containing protein</fullName>
    </recommendedName>
</protein>
<dbReference type="InterPro" id="IPR002156">
    <property type="entry name" value="RNaseH_domain"/>
</dbReference>
<reference evidence="2 3" key="1">
    <citation type="submission" date="2018-08" db="EMBL/GenBank/DDBJ databases">
        <title>Genome and evolution of the arbuscular mycorrhizal fungus Diversispora epigaea (formerly Glomus versiforme) and its bacterial endosymbionts.</title>
        <authorList>
            <person name="Sun X."/>
            <person name="Fei Z."/>
            <person name="Harrison M."/>
        </authorList>
    </citation>
    <scope>NUCLEOTIDE SEQUENCE [LARGE SCALE GENOMIC DNA]</scope>
    <source>
        <strain evidence="2 3">IT104</strain>
    </source>
</reference>
<comment type="caution">
    <text evidence="2">The sequence shown here is derived from an EMBL/GenBank/DDBJ whole genome shotgun (WGS) entry which is preliminary data.</text>
</comment>
<dbReference type="Proteomes" id="UP000266861">
    <property type="component" value="Unassembled WGS sequence"/>
</dbReference>